<keyword evidence="2" id="KW-1185">Reference proteome</keyword>
<dbReference type="OrthoDB" id="4436142at2759"/>
<protein>
    <submittedName>
        <fullName evidence="1">Uncharacterized protein</fullName>
    </submittedName>
</protein>
<name>A0A5N6V0X4_ASPTM</name>
<proteinExistence type="predicted"/>
<dbReference type="EMBL" id="ML738607">
    <property type="protein sequence ID" value="KAE8164598.1"/>
    <property type="molecule type" value="Genomic_DNA"/>
</dbReference>
<evidence type="ECO:0000313" key="1">
    <source>
        <dbReference type="EMBL" id="KAE8164598.1"/>
    </source>
</evidence>
<evidence type="ECO:0000313" key="2">
    <source>
        <dbReference type="Proteomes" id="UP000326950"/>
    </source>
</evidence>
<organism evidence="1 2">
    <name type="scientific">Aspergillus tamarii</name>
    <dbReference type="NCBI Taxonomy" id="41984"/>
    <lineage>
        <taxon>Eukaryota</taxon>
        <taxon>Fungi</taxon>
        <taxon>Dikarya</taxon>
        <taxon>Ascomycota</taxon>
        <taxon>Pezizomycotina</taxon>
        <taxon>Eurotiomycetes</taxon>
        <taxon>Eurotiomycetidae</taxon>
        <taxon>Eurotiales</taxon>
        <taxon>Aspergillaceae</taxon>
        <taxon>Aspergillus</taxon>
        <taxon>Aspergillus subgen. Circumdati</taxon>
    </lineage>
</organism>
<reference evidence="1 2" key="1">
    <citation type="submission" date="2019-04" db="EMBL/GenBank/DDBJ databases">
        <title>Friends and foes A comparative genomics study of 23 Aspergillus species from section Flavi.</title>
        <authorList>
            <consortium name="DOE Joint Genome Institute"/>
            <person name="Kjaerbolling I."/>
            <person name="Vesth T."/>
            <person name="Frisvad J.C."/>
            <person name="Nybo J.L."/>
            <person name="Theobald S."/>
            <person name="Kildgaard S."/>
            <person name="Isbrandt T."/>
            <person name="Kuo A."/>
            <person name="Sato A."/>
            <person name="Lyhne E.K."/>
            <person name="Kogle M.E."/>
            <person name="Wiebenga A."/>
            <person name="Kun R.S."/>
            <person name="Lubbers R.J."/>
            <person name="Makela M.R."/>
            <person name="Barry K."/>
            <person name="Chovatia M."/>
            <person name="Clum A."/>
            <person name="Daum C."/>
            <person name="Haridas S."/>
            <person name="He G."/>
            <person name="LaButti K."/>
            <person name="Lipzen A."/>
            <person name="Mondo S."/>
            <person name="Riley R."/>
            <person name="Salamov A."/>
            <person name="Simmons B.A."/>
            <person name="Magnuson J.K."/>
            <person name="Henrissat B."/>
            <person name="Mortensen U.H."/>
            <person name="Larsen T.O."/>
            <person name="Devries R.P."/>
            <person name="Grigoriev I.V."/>
            <person name="Machida M."/>
            <person name="Baker S.E."/>
            <person name="Andersen M.R."/>
        </authorList>
    </citation>
    <scope>NUCLEOTIDE SEQUENCE [LARGE SCALE GENOMIC DNA]</scope>
    <source>
        <strain evidence="1 2">CBS 117626</strain>
    </source>
</reference>
<dbReference type="Proteomes" id="UP000326950">
    <property type="component" value="Unassembled WGS sequence"/>
</dbReference>
<gene>
    <name evidence="1" type="ORF">BDV40DRAFT_111794</name>
</gene>
<dbReference type="AlphaFoldDB" id="A0A5N6V0X4"/>
<sequence>MIIYDREWLRVSGLCSGMLYTLARRDRCDTGHFIGIGEKRVAGATPPSLGIPTVLIPLTRLMWVYCQEPTPCYQYGLGPINSCPLGSLGTHRSPRRLTITSNYKDWGEASIMFYGSVSCPGLFVGPGKVLGLWSVPRYFEVCHQPNPRIFPSAVRGPPLIFRVLARD</sequence>
<accession>A0A5N6V0X4</accession>